<dbReference type="RefSeq" id="WP_184185686.1">
    <property type="nucleotide sequence ID" value="NZ_BMNF01000004.1"/>
</dbReference>
<evidence type="ECO:0000256" key="4">
    <source>
        <dbReference type="ARBA" id="ARBA00022898"/>
    </source>
</evidence>
<dbReference type="InterPro" id="IPR015424">
    <property type="entry name" value="PyrdxlP-dep_Trfase"/>
</dbReference>
<dbReference type="PANTHER" id="PTHR42778">
    <property type="entry name" value="2-AMINOETHYLPHOSPHONATE--PYRUVATE TRANSAMINASE"/>
    <property type="match status" value="1"/>
</dbReference>
<reference evidence="7 8" key="1">
    <citation type="submission" date="2020-08" db="EMBL/GenBank/DDBJ databases">
        <title>Sequencing the genomes of 1000 actinobacteria strains.</title>
        <authorList>
            <person name="Klenk H.-P."/>
        </authorList>
    </citation>
    <scope>NUCLEOTIDE SEQUENCE [LARGE SCALE GENOMIC DNA]</scope>
    <source>
        <strain evidence="7 8">DSM 103125</strain>
    </source>
</reference>
<protein>
    <submittedName>
        <fullName evidence="7">2-aminoethylphosphonate-pyruvate transaminase</fullName>
        <ecNumber evidence="7">2.6.1.37</ecNumber>
    </submittedName>
</protein>
<dbReference type="Pfam" id="PF00266">
    <property type="entry name" value="Aminotran_5"/>
    <property type="match status" value="1"/>
</dbReference>
<keyword evidence="2 7" id="KW-0032">Aminotransferase</keyword>
<sequence>MTDAPRVVGTPARIPAGGRLLLTPGPVAVAPSVRQAVARTDLGHREVVTRRCLAEVRRKLASLCGGADQYTSVLLTGSGTAALEAVLCSVTPADAELLVVSNGRFGDRLEQIAAVHKLRCATLRLPVGRAVDPVAVQQALDARPTVTHVAMVQHETSLGVLNPVPAIARIVRAAGPEFIVDGISSIGAEQLDLAHDPVDWLVGSANKCIEALAGLSFVCARPERFESLAAIGPRSFYLDLHQHYLAQQRNDAPLFTPAVQLLLALDEALALALDEGVPARSARYAAHSEQVRDGLSRRGLRLLVPVPDRSSSVTAFEVPPPLTAARLCDAMSAAGVVIYPASSVTQEVAIVATMGQLTTEDVKRFFLVLDETLAALSPSGVCRDASRLEAGVH</sequence>
<name>A0A840VUR0_9ACTN</name>
<comment type="cofactor">
    <cofactor evidence="1 5">
        <name>pyridoxal 5'-phosphate</name>
        <dbReference type="ChEBI" id="CHEBI:597326"/>
    </cofactor>
</comment>
<dbReference type="PANTHER" id="PTHR42778:SF1">
    <property type="entry name" value="2-AMINOETHYLPHOSPHONATE--PYRUVATE TRANSAMINASE"/>
    <property type="match status" value="1"/>
</dbReference>
<evidence type="ECO:0000256" key="1">
    <source>
        <dbReference type="ARBA" id="ARBA00001933"/>
    </source>
</evidence>
<dbReference type="SUPFAM" id="SSF53383">
    <property type="entry name" value="PLP-dependent transferases"/>
    <property type="match status" value="1"/>
</dbReference>
<evidence type="ECO:0000256" key="2">
    <source>
        <dbReference type="ARBA" id="ARBA00022576"/>
    </source>
</evidence>
<organism evidence="7 8">
    <name type="scientific">Micromonospora parathelypteridis</name>
    <dbReference type="NCBI Taxonomy" id="1839617"/>
    <lineage>
        <taxon>Bacteria</taxon>
        <taxon>Bacillati</taxon>
        <taxon>Actinomycetota</taxon>
        <taxon>Actinomycetes</taxon>
        <taxon>Micromonosporales</taxon>
        <taxon>Micromonosporaceae</taxon>
        <taxon>Micromonospora</taxon>
    </lineage>
</organism>
<dbReference type="Gene3D" id="3.90.1150.10">
    <property type="entry name" value="Aspartate Aminotransferase, domain 1"/>
    <property type="match status" value="1"/>
</dbReference>
<comment type="caution">
    <text evidence="7">The sequence shown here is derived from an EMBL/GenBank/DDBJ whole genome shotgun (WGS) entry which is preliminary data.</text>
</comment>
<dbReference type="GO" id="GO:0047304">
    <property type="term" value="F:2-aminoethylphosphonate-pyruvate transaminase activity"/>
    <property type="evidence" value="ECO:0007669"/>
    <property type="project" value="UniProtKB-EC"/>
</dbReference>
<proteinExistence type="predicted"/>
<feature type="domain" description="Aminotransferase class V" evidence="6">
    <location>
        <begin position="42"/>
        <end position="318"/>
    </location>
</feature>
<feature type="modified residue" description="N6-(pyridoxal phosphate)lysine" evidence="5">
    <location>
        <position position="207"/>
    </location>
</feature>
<evidence type="ECO:0000256" key="3">
    <source>
        <dbReference type="ARBA" id="ARBA00022679"/>
    </source>
</evidence>
<evidence type="ECO:0000313" key="8">
    <source>
        <dbReference type="Proteomes" id="UP000586947"/>
    </source>
</evidence>
<dbReference type="EC" id="2.6.1.37" evidence="7"/>
<evidence type="ECO:0000256" key="5">
    <source>
        <dbReference type="PIRSR" id="PIRSR000524-50"/>
    </source>
</evidence>
<evidence type="ECO:0000313" key="7">
    <source>
        <dbReference type="EMBL" id="MBB5480972.1"/>
    </source>
</evidence>
<evidence type="ECO:0000259" key="6">
    <source>
        <dbReference type="Pfam" id="PF00266"/>
    </source>
</evidence>
<dbReference type="InterPro" id="IPR000192">
    <property type="entry name" value="Aminotrans_V_dom"/>
</dbReference>
<keyword evidence="8" id="KW-1185">Reference proteome</keyword>
<dbReference type="AlphaFoldDB" id="A0A840VUR0"/>
<dbReference type="EMBL" id="JACHDP010000001">
    <property type="protein sequence ID" value="MBB5480972.1"/>
    <property type="molecule type" value="Genomic_DNA"/>
</dbReference>
<keyword evidence="4 5" id="KW-0663">Pyridoxal phosphate</keyword>
<dbReference type="InterPro" id="IPR015422">
    <property type="entry name" value="PyrdxlP-dep_Trfase_small"/>
</dbReference>
<dbReference type="InterPro" id="IPR024169">
    <property type="entry name" value="SP_NH2Trfase/AEP_transaminase"/>
</dbReference>
<gene>
    <name evidence="7" type="ORF">HNR20_005477</name>
</gene>
<dbReference type="InterPro" id="IPR015421">
    <property type="entry name" value="PyrdxlP-dep_Trfase_major"/>
</dbReference>
<keyword evidence="7" id="KW-0670">Pyruvate</keyword>
<accession>A0A840VUR0</accession>
<dbReference type="Proteomes" id="UP000586947">
    <property type="component" value="Unassembled WGS sequence"/>
</dbReference>
<dbReference type="PIRSF" id="PIRSF000524">
    <property type="entry name" value="SPT"/>
    <property type="match status" value="1"/>
</dbReference>
<dbReference type="Gene3D" id="3.40.640.10">
    <property type="entry name" value="Type I PLP-dependent aspartate aminotransferase-like (Major domain)"/>
    <property type="match status" value="1"/>
</dbReference>
<keyword evidence="3 7" id="KW-0808">Transferase</keyword>